<keyword evidence="3" id="KW-0520">NAD</keyword>
<dbReference type="SUPFAM" id="SSF56542">
    <property type="entry name" value="Substrate-binding domain of HMG-CoA reductase"/>
    <property type="match status" value="1"/>
</dbReference>
<dbReference type="Pfam" id="PF00368">
    <property type="entry name" value="HMG-CoA_red"/>
    <property type="match status" value="1"/>
</dbReference>
<dbReference type="InterPro" id="IPR002202">
    <property type="entry name" value="HMG_CoA_Rdtase"/>
</dbReference>
<comment type="catalytic activity">
    <reaction evidence="3">
        <text>(R)-mevalonate + 2 NAD(+) + CoA = (3S)-3-hydroxy-3-methylglutaryl-CoA + 2 NADH + 2 H(+)</text>
        <dbReference type="Rhea" id="RHEA:14833"/>
        <dbReference type="ChEBI" id="CHEBI:15378"/>
        <dbReference type="ChEBI" id="CHEBI:36464"/>
        <dbReference type="ChEBI" id="CHEBI:43074"/>
        <dbReference type="ChEBI" id="CHEBI:57287"/>
        <dbReference type="ChEBI" id="CHEBI:57540"/>
        <dbReference type="ChEBI" id="CHEBI:57945"/>
        <dbReference type="EC" id="1.1.1.88"/>
    </reaction>
</comment>
<dbReference type="KEGG" id="lga:LGAS_1373"/>
<dbReference type="UniPathway" id="UPA00257">
    <property type="reaction ID" value="UER00367"/>
</dbReference>
<evidence type="ECO:0000256" key="2">
    <source>
        <dbReference type="ARBA" id="ARBA00023002"/>
    </source>
</evidence>
<dbReference type="EMBL" id="CP000413">
    <property type="protein sequence ID" value="ABJ60735.1"/>
    <property type="molecule type" value="Genomic_DNA"/>
</dbReference>
<dbReference type="CDD" id="cd00644">
    <property type="entry name" value="HMG-CoA_reductase_classII"/>
    <property type="match status" value="1"/>
</dbReference>
<dbReference type="Gene3D" id="3.90.770.10">
    <property type="entry name" value="3-hydroxy-3-methylglutaryl-coenzyme A Reductase, Chain A, domain 2"/>
    <property type="match status" value="2"/>
</dbReference>
<dbReference type="EC" id="1.1.1.88" evidence="3"/>
<evidence type="ECO:0000256" key="1">
    <source>
        <dbReference type="ARBA" id="ARBA00007661"/>
    </source>
</evidence>
<name>A0A805YR07_LACGA</name>
<dbReference type="InterPro" id="IPR004553">
    <property type="entry name" value="HMG_CoA_Rdtase_bac-typ"/>
</dbReference>
<evidence type="ECO:0000256" key="3">
    <source>
        <dbReference type="RuleBase" id="RU361219"/>
    </source>
</evidence>
<comment type="similarity">
    <text evidence="1 3">Belongs to the HMG-CoA reductase family.</text>
</comment>
<dbReference type="PANTHER" id="PTHR10572">
    <property type="entry name" value="3-HYDROXY-3-METHYLGLUTARYL-COENZYME A REDUCTASE"/>
    <property type="match status" value="1"/>
</dbReference>
<proteinExistence type="inferred from homology"/>
<dbReference type="Proteomes" id="UP000000664">
    <property type="component" value="Chromosome"/>
</dbReference>
<accession>A0A805YR07</accession>
<protein>
    <recommendedName>
        <fullName evidence="3">3-hydroxy-3-methylglutaryl coenzyme A reductase</fullName>
        <shortName evidence="3">HMG-CoA reductase</shortName>
        <ecNumber evidence="3">1.1.1.88</ecNumber>
    </recommendedName>
</protein>
<dbReference type="GO" id="GO:0015936">
    <property type="term" value="P:coenzyme A metabolic process"/>
    <property type="evidence" value="ECO:0007669"/>
    <property type="project" value="InterPro"/>
</dbReference>
<evidence type="ECO:0000313" key="4">
    <source>
        <dbReference type="EMBL" id="ABJ60735.1"/>
    </source>
</evidence>
<dbReference type="InterPro" id="IPR023074">
    <property type="entry name" value="HMG_CoA_Rdtase_cat_sf"/>
</dbReference>
<sequence length="429" mass="47150">MVEEQLFLYVLVAVKELHMKPEELSKKKFYQWLPEERRNFLEEKGIELSNIDSDTLTRLNTLSENVIGQIRLPLGILPKLIVNEKSYCVPMAVEEPSVVAAANHASKIFNQNGGVEAVSIRNGIYGQIVLEVAQNFDLVEFTKEFPKLIDLANRKFASLVKHGGGVRKIEASRKDNLVFLKVLVDPAEAMGANKTNAILEFLGNRLEKQTNVEQTMYAILSNYPTQLTTAKVSLEVNSVGGPKVAKKIALLSEIGQMDIYRAVTNNKGIMNGVDSVLVATGNDYRGVEAATAVWANKGGSYTSLSKWKIKNNRLIGTVTIPLAIGVVGGSIKARKDIQQSFSLLGKVSAKQLAEIIAATGLANNFSALLAISTKGIQAGHMKLQARNLVATLRANEGEKAKVLEKLQESRQYTQEAAVRFLNEIRKEKN</sequence>
<dbReference type="PRINTS" id="PR00071">
    <property type="entry name" value="HMGCOARDTASE"/>
</dbReference>
<dbReference type="Gene3D" id="1.10.8.660">
    <property type="match status" value="1"/>
</dbReference>
<dbReference type="PANTHER" id="PTHR10572:SF24">
    <property type="entry name" value="3-HYDROXY-3-METHYLGLUTARYL-COENZYME A REDUCTASE"/>
    <property type="match status" value="1"/>
</dbReference>
<organism evidence="4 5">
    <name type="scientific">Lactobacillus gasseri (strain ATCC 33323 / DSM 20243 / BCRC 14619 / CIP 102991 / JCM 1131 / KCTC 3163 / NCIMB 11718 / NCTC 13722 / AM63)</name>
    <dbReference type="NCBI Taxonomy" id="324831"/>
    <lineage>
        <taxon>Bacteria</taxon>
        <taxon>Bacillati</taxon>
        <taxon>Bacillota</taxon>
        <taxon>Bacilli</taxon>
        <taxon>Lactobacillales</taxon>
        <taxon>Lactobacillaceae</taxon>
        <taxon>Lactobacillus</taxon>
    </lineage>
</organism>
<dbReference type="AlphaFoldDB" id="A0A805YR07"/>
<dbReference type="SUPFAM" id="SSF55035">
    <property type="entry name" value="NAD-binding domain of HMG-CoA reductase"/>
    <property type="match status" value="1"/>
</dbReference>
<dbReference type="NCBIfam" id="TIGR00532">
    <property type="entry name" value="HMG_CoA_R_NAD"/>
    <property type="match status" value="1"/>
</dbReference>
<comment type="pathway">
    <text evidence="3">Metabolic intermediate metabolism; (R)-mevalonate degradation; (S)-3-hydroxy-3-methylglutaryl-CoA from (R)-mevalonate: step 1/1.</text>
</comment>
<keyword evidence="2 3" id="KW-0560">Oxidoreductase</keyword>
<gene>
    <name evidence="4" type="ordered locus">LGAS_1373</name>
</gene>
<dbReference type="GO" id="GO:0004420">
    <property type="term" value="F:hydroxymethylglutaryl-CoA reductase (NADPH) activity"/>
    <property type="evidence" value="ECO:0007669"/>
    <property type="project" value="InterPro"/>
</dbReference>
<dbReference type="PROSITE" id="PS50065">
    <property type="entry name" value="HMG_COA_REDUCTASE_4"/>
    <property type="match status" value="1"/>
</dbReference>
<evidence type="ECO:0000313" key="5">
    <source>
        <dbReference type="Proteomes" id="UP000000664"/>
    </source>
</evidence>
<reference evidence="4 5" key="1">
    <citation type="journal article" date="2006" name="Proc. Natl. Acad. Sci. U.S.A.">
        <title>Comparative genomics of the lactic acid bacteria.</title>
        <authorList>
            <person name="Makarova K."/>
            <person name="Slesarev A."/>
            <person name="Wolf Y."/>
            <person name="Sorokin A."/>
            <person name="Mirkin B."/>
            <person name="Koonin E."/>
            <person name="Pavlov A."/>
            <person name="Pavlova N."/>
            <person name="Karamychev V."/>
            <person name="Polouchine N."/>
            <person name="Shakhova V."/>
            <person name="Grigoriev I."/>
            <person name="Lou Y."/>
            <person name="Rohksar D."/>
            <person name="Lucas S."/>
            <person name="Huang K."/>
            <person name="Goodstein D.M."/>
            <person name="Hawkins T."/>
            <person name="Plengvidhya V."/>
            <person name="Welker D."/>
            <person name="Hughes J."/>
            <person name="Goh Y."/>
            <person name="Benson A."/>
            <person name="Baldwin K."/>
            <person name="Lee J.H."/>
            <person name="Diaz-Muniz I."/>
            <person name="Dosti B."/>
            <person name="Smeianov V."/>
            <person name="Wechter W."/>
            <person name="Barabote R."/>
            <person name="Lorca G."/>
            <person name="Altermann E."/>
            <person name="Barrangou R."/>
            <person name="Ganesan B."/>
            <person name="Xie Y."/>
            <person name="Rawsthorne H."/>
            <person name="Tamir D."/>
            <person name="Parker C."/>
            <person name="Breidt F."/>
            <person name="Broadbent J."/>
            <person name="Hutkins R."/>
            <person name="O'Sullivan D."/>
            <person name="Steele J."/>
            <person name="Unlu G."/>
            <person name="Saier M."/>
            <person name="Klaenhammer T."/>
            <person name="Richardson P."/>
            <person name="Kozyavkin S."/>
            <person name="Weimer B."/>
            <person name="Mills D."/>
        </authorList>
    </citation>
    <scope>NUCLEOTIDE SEQUENCE [LARGE SCALE GENOMIC DNA]</scope>
    <source>
        <strain evidence="5">ATCC 33323 / DSM 20243 / BCRC 14619 / CIP 102991 / JCM 1131 / KCTC 3163 / NCIMB 11718 / NCTC 13722 / AM63</strain>
    </source>
</reference>
<dbReference type="InterPro" id="IPR009023">
    <property type="entry name" value="HMG_CoA_Rdtase_NAD(P)-bd_sf"/>
</dbReference>
<dbReference type="InterPro" id="IPR009029">
    <property type="entry name" value="HMG_CoA_Rdtase_sub-bd_dom_sf"/>
</dbReference>
<dbReference type="GO" id="GO:0140643">
    <property type="term" value="F:hydroxymethylglutaryl-CoA reductase (NADH) activity"/>
    <property type="evidence" value="ECO:0007669"/>
    <property type="project" value="UniProtKB-EC"/>
</dbReference>